<name>A0A412X0A7_9BACT</name>
<gene>
    <name evidence="5" type="ORF">DWW18_10285</name>
</gene>
<keyword evidence="2" id="KW-0676">Redox-active center</keyword>
<organism evidence="5 6">
    <name type="scientific">Butyricimonas virosa</name>
    <dbReference type="NCBI Taxonomy" id="544645"/>
    <lineage>
        <taxon>Bacteria</taxon>
        <taxon>Pseudomonadati</taxon>
        <taxon>Bacteroidota</taxon>
        <taxon>Bacteroidia</taxon>
        <taxon>Bacteroidales</taxon>
        <taxon>Odoribacteraceae</taxon>
        <taxon>Butyricimonas</taxon>
    </lineage>
</organism>
<evidence type="ECO:0000256" key="3">
    <source>
        <dbReference type="SAM" id="SignalP"/>
    </source>
</evidence>
<evidence type="ECO:0000313" key="6">
    <source>
        <dbReference type="Proteomes" id="UP000283589"/>
    </source>
</evidence>
<dbReference type="InterPro" id="IPR017937">
    <property type="entry name" value="Thioredoxin_CS"/>
</dbReference>
<dbReference type="InterPro" id="IPR013766">
    <property type="entry name" value="Thioredoxin_domain"/>
</dbReference>
<evidence type="ECO:0000256" key="1">
    <source>
        <dbReference type="ARBA" id="ARBA00022729"/>
    </source>
</evidence>
<dbReference type="InterPro" id="IPR051099">
    <property type="entry name" value="AGR/TXD"/>
</dbReference>
<reference evidence="5 6" key="1">
    <citation type="submission" date="2018-08" db="EMBL/GenBank/DDBJ databases">
        <title>A genome reference for cultivated species of the human gut microbiota.</title>
        <authorList>
            <person name="Zou Y."/>
            <person name="Xue W."/>
            <person name="Luo G."/>
        </authorList>
    </citation>
    <scope>NUCLEOTIDE SEQUENCE [LARGE SCALE GENOMIC DNA]</scope>
    <source>
        <strain evidence="5 6">AF14-49</strain>
    </source>
</reference>
<comment type="caution">
    <text evidence="5">The sequence shown here is derived from an EMBL/GenBank/DDBJ whole genome shotgun (WGS) entry which is preliminary data.</text>
</comment>
<dbReference type="Proteomes" id="UP000283589">
    <property type="component" value="Unassembled WGS sequence"/>
</dbReference>
<dbReference type="PROSITE" id="PS00194">
    <property type="entry name" value="THIOREDOXIN_1"/>
    <property type="match status" value="1"/>
</dbReference>
<feature type="chain" id="PRO_5019043854" evidence="3">
    <location>
        <begin position="20"/>
        <end position="398"/>
    </location>
</feature>
<evidence type="ECO:0000256" key="2">
    <source>
        <dbReference type="ARBA" id="ARBA00023284"/>
    </source>
</evidence>
<accession>A0A412X0A7</accession>
<sequence>MKQIILLIMISFSVQLASAQGIIFSSGDFDDIVKQAKEQKKGIFVDVYTSWCGPCKMMAKNVFTNTKVGEYYNTSFICIKLDAEKQREHGFFAKYKAGGYPSFFWLDENGDLLDLHVGYLEAETFIKKGKEAKESDFPKQLAAMKERWDKGERSIELVRSYVFKNLSKIDPDQAETCLRDYLSGLSPEELLSQDAYSVLRSFMRSPDKTIREQLIRHADVYKKYDDNFWINLYRAIVRVGSIIHNEKPEEYKQYITELKEIDVPLSTMYCNILAIEEQLFNHEFGKAIPAIIPLVQECGDEHRYLYSQLFYTMIIADYFRNAPVVDKEAEEVIRIADLAMKAQPCQENLLYLAAAHAKREDFKQAYAVLASMPMFEKPMLSLALYRYLNLPFVGQTYR</sequence>
<dbReference type="AlphaFoldDB" id="A0A412X0A7"/>
<evidence type="ECO:0000313" key="5">
    <source>
        <dbReference type="EMBL" id="RGV33779.1"/>
    </source>
</evidence>
<dbReference type="EMBL" id="QRZA01000011">
    <property type="protein sequence ID" value="RGV33779.1"/>
    <property type="molecule type" value="Genomic_DNA"/>
</dbReference>
<dbReference type="Gene3D" id="3.40.30.10">
    <property type="entry name" value="Glutaredoxin"/>
    <property type="match status" value="1"/>
</dbReference>
<feature type="domain" description="Thioredoxin" evidence="4">
    <location>
        <begin position="3"/>
        <end position="134"/>
    </location>
</feature>
<dbReference type="Pfam" id="PF03190">
    <property type="entry name" value="Thioredox_DsbH"/>
    <property type="match status" value="1"/>
</dbReference>
<proteinExistence type="predicted"/>
<keyword evidence="1 3" id="KW-0732">Signal</keyword>
<evidence type="ECO:0000259" key="4">
    <source>
        <dbReference type="PROSITE" id="PS51352"/>
    </source>
</evidence>
<dbReference type="RefSeq" id="WP_118260437.1">
    <property type="nucleotide sequence ID" value="NZ_CALBWO010000071.1"/>
</dbReference>
<dbReference type="PANTHER" id="PTHR15337:SF11">
    <property type="entry name" value="THIOREDOXIN DOMAIN-CONTAINING PROTEIN"/>
    <property type="match status" value="1"/>
</dbReference>
<dbReference type="PANTHER" id="PTHR15337">
    <property type="entry name" value="ANTERIOR GRADIENT PROTEIN-RELATED"/>
    <property type="match status" value="1"/>
</dbReference>
<dbReference type="SUPFAM" id="SSF52833">
    <property type="entry name" value="Thioredoxin-like"/>
    <property type="match status" value="1"/>
</dbReference>
<feature type="signal peptide" evidence="3">
    <location>
        <begin position="1"/>
        <end position="19"/>
    </location>
</feature>
<dbReference type="InterPro" id="IPR036249">
    <property type="entry name" value="Thioredoxin-like_sf"/>
</dbReference>
<dbReference type="PROSITE" id="PS51352">
    <property type="entry name" value="THIOREDOXIN_2"/>
    <property type="match status" value="1"/>
</dbReference>
<dbReference type="InterPro" id="IPR004879">
    <property type="entry name" value="Ssp411-like_TRX"/>
</dbReference>
<protein>
    <submittedName>
        <fullName evidence="5">Thioredoxin family protein</fullName>
    </submittedName>
</protein>